<gene>
    <name evidence="1" type="ORF">Asi03nite_62380</name>
</gene>
<organism evidence="1 2">
    <name type="scientific">Actinoplanes siamensis</name>
    <dbReference type="NCBI Taxonomy" id="1223317"/>
    <lineage>
        <taxon>Bacteria</taxon>
        <taxon>Bacillati</taxon>
        <taxon>Actinomycetota</taxon>
        <taxon>Actinomycetes</taxon>
        <taxon>Micromonosporales</taxon>
        <taxon>Micromonosporaceae</taxon>
        <taxon>Actinoplanes</taxon>
    </lineage>
</organism>
<name>A0A919NDN7_9ACTN</name>
<dbReference type="EMBL" id="BOMW01000066">
    <property type="protein sequence ID" value="GIF08700.1"/>
    <property type="molecule type" value="Genomic_DNA"/>
</dbReference>
<accession>A0A919NDN7</accession>
<dbReference type="AlphaFoldDB" id="A0A919NDN7"/>
<evidence type="ECO:0000313" key="1">
    <source>
        <dbReference type="EMBL" id="GIF08700.1"/>
    </source>
</evidence>
<reference evidence="1" key="1">
    <citation type="submission" date="2021-01" db="EMBL/GenBank/DDBJ databases">
        <title>Whole genome shotgun sequence of Actinoplanes siamensis NBRC 109076.</title>
        <authorList>
            <person name="Komaki H."/>
            <person name="Tamura T."/>
        </authorList>
    </citation>
    <scope>NUCLEOTIDE SEQUENCE</scope>
    <source>
        <strain evidence="1">NBRC 109076</strain>
    </source>
</reference>
<proteinExistence type="predicted"/>
<evidence type="ECO:0000313" key="2">
    <source>
        <dbReference type="Proteomes" id="UP000629619"/>
    </source>
</evidence>
<dbReference type="Proteomes" id="UP000629619">
    <property type="component" value="Unassembled WGS sequence"/>
</dbReference>
<sequence>MLPLGTGGQGYTPAAQTRLNALDLAVRAHEAYTSIDLVSFGSDGPSATSRGEEILATARQFEAYLRDEGDARSETSGARLGGAA</sequence>
<protein>
    <submittedName>
        <fullName evidence="1">Uncharacterized protein</fullName>
    </submittedName>
</protein>
<comment type="caution">
    <text evidence="1">The sequence shown here is derived from an EMBL/GenBank/DDBJ whole genome shotgun (WGS) entry which is preliminary data.</text>
</comment>
<keyword evidence="2" id="KW-1185">Reference proteome</keyword>